<keyword evidence="9" id="KW-0175">Coiled coil</keyword>
<dbReference type="Gene3D" id="3.40.50.300">
    <property type="entry name" value="P-loop containing nucleotide triphosphate hydrolases"/>
    <property type="match status" value="1"/>
</dbReference>
<dbReference type="PANTHER" id="PTHR35807">
    <property type="entry name" value="TRANSCRIPTIONAL REGULATOR REDD-RELATED"/>
    <property type="match status" value="1"/>
</dbReference>
<keyword evidence="5 8" id="KW-0238">DNA-binding</keyword>
<sequence>MYPTTNKHYSTPKNLHKKAPKGRFMLDTSLPENSGLEIRILGPLDIQVGSRRMELRAPRLQATLGLLLLRADEIVPVQHLVESIWEDAVPSDPSNQVAACVSMLRRSFRKFGVNKELLITQSPGYRFVAEGVRLDTSTVRRLRSLAQTHIDADDPLSALPLVKEALSLWRGPVLSGISRRIWAPEVHRWEEEYVSLRNLCSSIQLALGQHEELIAELTVFAQQHPLLEHPRVTLMQALARSGRQADALQIYRDTVALLRDELGVSPGEELQKVHQQILRGSEFSAPRQQSTFPPTGAKPASSAPCQLPSDLAEFTGRVDEINRIKSFLVPASGSVPLVSLVGPGGTGKTALAVHSSHQLRSVFTDGQLYVNLRGMSDDPVSPDEALARFLRELRLPGPIPEALDERAEVFRSLLADRRILIVLDDASDPHQVLPLIPGTGTCAVIVTSRARLTTLPSTHVLELDVFHQTQAVTLLGRLVGDQRISAEPDIALQLIEYCGRLPLAVRILGAKLASKPHWSLRKASLRLADERRRLDELTHESLEVRANLELSRQGISPAARKLFRRLALVTAADFAEWVCSPLTDLPLPEAEDLLEELLDARLIDVVSPEDAGQHRYRMHDLVRLYALEQVTDLEPREERTAALTRLGLTTLALANRAHRAVCGGDFAVVHNLAQPPSVPSEILDRVGSDPLNWYETDRGTITALCQQLSEQGQDELSWDLAATSRCLFSLRFHFDDWQSTHEGALEAARVRGNERGAAAMLLGLGDLYLTKRNYEQAIPLLEESQRLFEQVGDDHGHALALRKAACADRVQGRFAQALSRWDVCLPILQRAHDIEAQGQVLRWMGQTFLETGEYEQAEKFLLEARTVVDGFEGRSAAQVRLSLGEYHLFSGNLEQAAEEFTWGLEATLRNGDLSGQCYAFYGLGQLDLHHNELTQAESRLSLARDLARRIQDPLLESFVILGLASVKKEQKDTDTASALLAEGLSICHRMGARAHAKRFQAALTALRPA</sequence>
<proteinExistence type="inferred from homology"/>
<dbReference type="Gene3D" id="1.10.8.430">
    <property type="entry name" value="Helical domain of apoptotic protease-activating factors"/>
    <property type="match status" value="1"/>
</dbReference>
<keyword evidence="4" id="KW-0805">Transcription regulation</keyword>
<dbReference type="PROSITE" id="PS50005">
    <property type="entry name" value="TPR"/>
    <property type="match status" value="1"/>
</dbReference>
<feature type="region of interest" description="Disordered" evidence="10">
    <location>
        <begin position="284"/>
        <end position="304"/>
    </location>
</feature>
<evidence type="ECO:0000256" key="8">
    <source>
        <dbReference type="PROSITE-ProRule" id="PRU01091"/>
    </source>
</evidence>
<protein>
    <submittedName>
        <fullName evidence="12">Tetratricopeptide repeat protein</fullName>
    </submittedName>
</protein>
<evidence type="ECO:0000256" key="1">
    <source>
        <dbReference type="ARBA" id="ARBA00005820"/>
    </source>
</evidence>
<evidence type="ECO:0000256" key="9">
    <source>
        <dbReference type="SAM" id="Coils"/>
    </source>
</evidence>
<dbReference type="InterPro" id="IPR027417">
    <property type="entry name" value="P-loop_NTPase"/>
</dbReference>
<evidence type="ECO:0000256" key="3">
    <source>
        <dbReference type="ARBA" id="ARBA00023012"/>
    </source>
</evidence>
<dbReference type="InterPro" id="IPR005158">
    <property type="entry name" value="BTAD"/>
</dbReference>
<evidence type="ECO:0000256" key="4">
    <source>
        <dbReference type="ARBA" id="ARBA00023015"/>
    </source>
</evidence>
<dbReference type="InterPro" id="IPR036388">
    <property type="entry name" value="WH-like_DNA-bd_sf"/>
</dbReference>
<dbReference type="InterPro" id="IPR001867">
    <property type="entry name" value="OmpR/PhoB-type_DNA-bd"/>
</dbReference>
<comment type="caution">
    <text evidence="12">The sequence shown here is derived from an EMBL/GenBank/DDBJ whole genome shotgun (WGS) entry which is preliminary data.</text>
</comment>
<keyword evidence="6" id="KW-0804">Transcription</keyword>
<feature type="coiled-coil region" evidence="9">
    <location>
        <begin position="520"/>
        <end position="547"/>
    </location>
</feature>
<accession>A0A5N8W8E8</accession>
<evidence type="ECO:0000313" key="12">
    <source>
        <dbReference type="EMBL" id="MPY42415.1"/>
    </source>
</evidence>
<comment type="similarity">
    <text evidence="1">Belongs to the AfsR/DnrI/RedD regulatory family.</text>
</comment>
<evidence type="ECO:0000313" key="13">
    <source>
        <dbReference type="Proteomes" id="UP000326979"/>
    </source>
</evidence>
<dbReference type="CDD" id="cd15831">
    <property type="entry name" value="BTAD"/>
    <property type="match status" value="1"/>
</dbReference>
<dbReference type="GO" id="GO:0000160">
    <property type="term" value="P:phosphorelay signal transduction system"/>
    <property type="evidence" value="ECO:0007669"/>
    <property type="project" value="UniProtKB-KW"/>
</dbReference>
<reference evidence="12 13" key="1">
    <citation type="submission" date="2019-07" db="EMBL/GenBank/DDBJ databases">
        <title>New species of Amycolatopsis and Streptomyces.</title>
        <authorList>
            <person name="Duangmal K."/>
            <person name="Teo W.F.A."/>
            <person name="Lipun K."/>
        </authorList>
    </citation>
    <scope>NUCLEOTIDE SEQUENCE [LARGE SCALE GENOMIC DNA]</scope>
    <source>
        <strain evidence="12 13">TISTR 2346</strain>
    </source>
</reference>
<dbReference type="Gene3D" id="1.25.40.10">
    <property type="entry name" value="Tetratricopeptide repeat domain"/>
    <property type="match status" value="3"/>
</dbReference>
<dbReference type="GO" id="GO:0043531">
    <property type="term" value="F:ADP binding"/>
    <property type="evidence" value="ECO:0007669"/>
    <property type="project" value="InterPro"/>
</dbReference>
<dbReference type="InterPro" id="IPR016032">
    <property type="entry name" value="Sig_transdc_resp-reg_C-effctor"/>
</dbReference>
<feature type="region of interest" description="Disordered" evidence="10">
    <location>
        <begin position="1"/>
        <end position="20"/>
    </location>
</feature>
<evidence type="ECO:0000256" key="7">
    <source>
        <dbReference type="PROSITE-ProRule" id="PRU00339"/>
    </source>
</evidence>
<dbReference type="InterPro" id="IPR019734">
    <property type="entry name" value="TPR_rpt"/>
</dbReference>
<dbReference type="InterPro" id="IPR051677">
    <property type="entry name" value="AfsR-DnrI-RedD_regulator"/>
</dbReference>
<dbReference type="SMART" id="SM01043">
    <property type="entry name" value="BTAD"/>
    <property type="match status" value="1"/>
</dbReference>
<evidence type="ECO:0000256" key="2">
    <source>
        <dbReference type="ARBA" id="ARBA00022737"/>
    </source>
</evidence>
<dbReference type="InterPro" id="IPR002182">
    <property type="entry name" value="NB-ARC"/>
</dbReference>
<dbReference type="SUPFAM" id="SSF52540">
    <property type="entry name" value="P-loop containing nucleoside triphosphate hydrolases"/>
    <property type="match status" value="1"/>
</dbReference>
<dbReference type="InterPro" id="IPR042197">
    <property type="entry name" value="Apaf_helical"/>
</dbReference>
<feature type="DNA-binding region" description="OmpR/PhoB-type" evidence="8">
    <location>
        <begin position="28"/>
        <end position="129"/>
    </location>
</feature>
<keyword evidence="3" id="KW-0902">Two-component regulatory system</keyword>
<dbReference type="SMART" id="SM00028">
    <property type="entry name" value="TPR"/>
    <property type="match status" value="4"/>
</dbReference>
<dbReference type="Proteomes" id="UP000326979">
    <property type="component" value="Unassembled WGS sequence"/>
</dbReference>
<name>A0A5N8W8E8_9ACTN</name>
<dbReference type="SMART" id="SM00862">
    <property type="entry name" value="Trans_reg_C"/>
    <property type="match status" value="1"/>
</dbReference>
<keyword evidence="2" id="KW-0677">Repeat</keyword>
<feature type="compositionally biased region" description="Polar residues" evidence="10">
    <location>
        <begin position="1"/>
        <end position="13"/>
    </location>
</feature>
<dbReference type="PRINTS" id="PR00364">
    <property type="entry name" value="DISEASERSIST"/>
</dbReference>
<dbReference type="GO" id="GO:0006355">
    <property type="term" value="P:regulation of DNA-templated transcription"/>
    <property type="evidence" value="ECO:0007669"/>
    <property type="project" value="InterPro"/>
</dbReference>
<evidence type="ECO:0000259" key="11">
    <source>
        <dbReference type="PROSITE" id="PS51755"/>
    </source>
</evidence>
<dbReference type="Pfam" id="PF00931">
    <property type="entry name" value="NB-ARC"/>
    <property type="match status" value="1"/>
</dbReference>
<evidence type="ECO:0000256" key="6">
    <source>
        <dbReference type="ARBA" id="ARBA00023163"/>
    </source>
</evidence>
<keyword evidence="13" id="KW-1185">Reference proteome</keyword>
<feature type="repeat" description="TPR" evidence="7">
    <location>
        <begin position="758"/>
        <end position="791"/>
    </location>
</feature>
<feature type="domain" description="OmpR/PhoB-type" evidence="11">
    <location>
        <begin position="28"/>
        <end position="129"/>
    </location>
</feature>
<dbReference type="Pfam" id="PF03704">
    <property type="entry name" value="BTAD"/>
    <property type="match status" value="1"/>
</dbReference>
<gene>
    <name evidence="12" type="ORF">FNH04_21655</name>
</gene>
<dbReference type="GO" id="GO:0003677">
    <property type="term" value="F:DNA binding"/>
    <property type="evidence" value="ECO:0007669"/>
    <property type="project" value="UniProtKB-UniRule"/>
</dbReference>
<dbReference type="InterPro" id="IPR011990">
    <property type="entry name" value="TPR-like_helical_dom_sf"/>
</dbReference>
<evidence type="ECO:0000256" key="5">
    <source>
        <dbReference type="ARBA" id="ARBA00023125"/>
    </source>
</evidence>
<dbReference type="SUPFAM" id="SSF46894">
    <property type="entry name" value="C-terminal effector domain of the bipartite response regulators"/>
    <property type="match status" value="1"/>
</dbReference>
<dbReference type="PROSITE" id="PS51755">
    <property type="entry name" value="OMPR_PHOB"/>
    <property type="match status" value="1"/>
</dbReference>
<dbReference type="PANTHER" id="PTHR35807:SF1">
    <property type="entry name" value="TRANSCRIPTIONAL REGULATOR REDD"/>
    <property type="match status" value="1"/>
</dbReference>
<dbReference type="OrthoDB" id="7628974at2"/>
<evidence type="ECO:0000256" key="10">
    <source>
        <dbReference type="SAM" id="MobiDB-lite"/>
    </source>
</evidence>
<keyword evidence="7" id="KW-0802">TPR repeat</keyword>
<organism evidence="12 13">
    <name type="scientific">Streptomyces phyllanthi</name>
    <dbReference type="NCBI Taxonomy" id="1803180"/>
    <lineage>
        <taxon>Bacteria</taxon>
        <taxon>Bacillati</taxon>
        <taxon>Actinomycetota</taxon>
        <taxon>Actinomycetes</taxon>
        <taxon>Kitasatosporales</taxon>
        <taxon>Streptomycetaceae</taxon>
        <taxon>Streptomyces</taxon>
    </lineage>
</organism>
<dbReference type="AlphaFoldDB" id="A0A5N8W8E8"/>
<dbReference type="Gene3D" id="1.10.10.10">
    <property type="entry name" value="Winged helix-like DNA-binding domain superfamily/Winged helix DNA-binding domain"/>
    <property type="match status" value="1"/>
</dbReference>
<dbReference type="SUPFAM" id="SSF48452">
    <property type="entry name" value="TPR-like"/>
    <property type="match status" value="3"/>
</dbReference>
<dbReference type="EMBL" id="VJZE01000151">
    <property type="protein sequence ID" value="MPY42415.1"/>
    <property type="molecule type" value="Genomic_DNA"/>
</dbReference>
<dbReference type="Pfam" id="PF13424">
    <property type="entry name" value="TPR_12"/>
    <property type="match status" value="1"/>
</dbReference>